<gene>
    <name evidence="2" type="ORF">SAMN05443661_12150</name>
</gene>
<sequence>MILKLLKYLVILWLIPLLGSIVGGVISGIIAATGHLPMEYDPLCTPEAWGIWTLIGTVIVVFLMILIKFGILD</sequence>
<accession>A0A1I3QC30</accession>
<reference evidence="2 3" key="1">
    <citation type="submission" date="2016-10" db="EMBL/GenBank/DDBJ databases">
        <authorList>
            <person name="de Groot N.N."/>
        </authorList>
    </citation>
    <scope>NUCLEOTIDE SEQUENCE [LARGE SCALE GENOMIC DNA]</scope>
    <source>
        <strain evidence="2 3">SP2</strain>
    </source>
</reference>
<protein>
    <submittedName>
        <fullName evidence="2">Uncharacterized protein</fullName>
    </submittedName>
</protein>
<evidence type="ECO:0000256" key="1">
    <source>
        <dbReference type="SAM" id="Phobius"/>
    </source>
</evidence>
<evidence type="ECO:0000313" key="3">
    <source>
        <dbReference type="Proteomes" id="UP000182829"/>
    </source>
</evidence>
<feature type="transmembrane region" description="Helical" evidence="1">
    <location>
        <begin position="51"/>
        <end position="71"/>
    </location>
</feature>
<proteinExistence type="predicted"/>
<dbReference type="AlphaFoldDB" id="A0A1I3QC30"/>
<feature type="transmembrane region" description="Helical" evidence="1">
    <location>
        <begin position="9"/>
        <end position="31"/>
    </location>
</feature>
<organism evidence="2 3">
    <name type="scientific">Natronobacterium gregoryi</name>
    <dbReference type="NCBI Taxonomy" id="44930"/>
    <lineage>
        <taxon>Archaea</taxon>
        <taxon>Methanobacteriati</taxon>
        <taxon>Methanobacteriota</taxon>
        <taxon>Stenosarchaea group</taxon>
        <taxon>Halobacteria</taxon>
        <taxon>Halobacteriales</taxon>
        <taxon>Natrialbaceae</taxon>
        <taxon>Natronobacterium</taxon>
    </lineage>
</organism>
<keyword evidence="1" id="KW-0812">Transmembrane</keyword>
<keyword evidence="1" id="KW-1133">Transmembrane helix</keyword>
<evidence type="ECO:0000313" key="2">
    <source>
        <dbReference type="EMBL" id="SFJ30881.1"/>
    </source>
</evidence>
<name>A0A1I3QC30_9EURY</name>
<dbReference type="Proteomes" id="UP000182829">
    <property type="component" value="Unassembled WGS sequence"/>
</dbReference>
<keyword evidence="1" id="KW-0472">Membrane</keyword>
<dbReference type="EMBL" id="FORO01000021">
    <property type="protein sequence ID" value="SFJ30881.1"/>
    <property type="molecule type" value="Genomic_DNA"/>
</dbReference>